<sequence>MNFLKKFRSCENDTDANGESDSGSQSEGSLELNIDDARQTDVTEHNVTSQFRRITCGCTCLYGTACSDNIEWETLIDYRIHCQEMSKEEMDVVINIQLFHHRHNYVNTNKKKHKCTRKKIDAIAHSLEDGLDARSHGNKATLPNHSLTLNDVEIIKHFVIEYGNKYGLPLPGRLPNYKEQRIIFLFLLMVRVIVIFTHKCLLYKVTSVFFRYGLWCVMTGQHDSISFPLMEAGHTKFHPDWHFGLWKVKWRTTTVETL</sequence>
<feature type="compositionally biased region" description="Low complexity" evidence="1">
    <location>
        <begin position="19"/>
        <end position="31"/>
    </location>
</feature>
<feature type="region of interest" description="Disordered" evidence="1">
    <location>
        <begin position="11"/>
        <end position="34"/>
    </location>
</feature>
<reference evidence="2 3" key="1">
    <citation type="submission" date="2022-12" db="EMBL/GenBank/DDBJ databases">
        <title>Chromosome-level genome of Tegillarca granosa.</title>
        <authorList>
            <person name="Kim J."/>
        </authorList>
    </citation>
    <scope>NUCLEOTIDE SEQUENCE [LARGE SCALE GENOMIC DNA]</scope>
    <source>
        <strain evidence="2">Teg-2019</strain>
        <tissue evidence="2">Adductor muscle</tissue>
    </source>
</reference>
<accession>A0ABQ9EEU7</accession>
<comment type="caution">
    <text evidence="2">The sequence shown here is derived from an EMBL/GenBank/DDBJ whole genome shotgun (WGS) entry which is preliminary data.</text>
</comment>
<gene>
    <name evidence="2" type="ORF">KUTeg_018758</name>
</gene>
<evidence type="ECO:0000256" key="1">
    <source>
        <dbReference type="SAM" id="MobiDB-lite"/>
    </source>
</evidence>
<name>A0ABQ9EEU7_TEGGR</name>
<keyword evidence="3" id="KW-1185">Reference proteome</keyword>
<proteinExistence type="predicted"/>
<organism evidence="2 3">
    <name type="scientific">Tegillarca granosa</name>
    <name type="common">Malaysian cockle</name>
    <name type="synonym">Anadara granosa</name>
    <dbReference type="NCBI Taxonomy" id="220873"/>
    <lineage>
        <taxon>Eukaryota</taxon>
        <taxon>Metazoa</taxon>
        <taxon>Spiralia</taxon>
        <taxon>Lophotrochozoa</taxon>
        <taxon>Mollusca</taxon>
        <taxon>Bivalvia</taxon>
        <taxon>Autobranchia</taxon>
        <taxon>Pteriomorphia</taxon>
        <taxon>Arcoida</taxon>
        <taxon>Arcoidea</taxon>
        <taxon>Arcidae</taxon>
        <taxon>Tegillarca</taxon>
    </lineage>
</organism>
<protein>
    <submittedName>
        <fullName evidence="2">Uncharacterized protein</fullName>
    </submittedName>
</protein>
<evidence type="ECO:0000313" key="3">
    <source>
        <dbReference type="Proteomes" id="UP001217089"/>
    </source>
</evidence>
<evidence type="ECO:0000313" key="2">
    <source>
        <dbReference type="EMBL" id="KAJ8303695.1"/>
    </source>
</evidence>
<dbReference type="Proteomes" id="UP001217089">
    <property type="component" value="Unassembled WGS sequence"/>
</dbReference>
<dbReference type="EMBL" id="JARBDR010000914">
    <property type="protein sequence ID" value="KAJ8303695.1"/>
    <property type="molecule type" value="Genomic_DNA"/>
</dbReference>